<protein>
    <recommendedName>
        <fullName evidence="6">RRM domain-containing protein</fullName>
    </recommendedName>
</protein>
<dbReference type="Proteomes" id="UP001159363">
    <property type="component" value="Chromosome 9"/>
</dbReference>
<dbReference type="PANTHER" id="PTHR15683">
    <property type="entry name" value="SCAFFOLD ATTACHMENT FACTOR B-RELATED"/>
    <property type="match status" value="1"/>
</dbReference>
<feature type="region of interest" description="Disordered" evidence="3">
    <location>
        <begin position="50"/>
        <end position="95"/>
    </location>
</feature>
<gene>
    <name evidence="4" type="ORF">PR048_024634</name>
</gene>
<evidence type="ECO:0008006" key="6">
    <source>
        <dbReference type="Google" id="ProtNLM"/>
    </source>
</evidence>
<organism evidence="4 5">
    <name type="scientific">Dryococelus australis</name>
    <dbReference type="NCBI Taxonomy" id="614101"/>
    <lineage>
        <taxon>Eukaryota</taxon>
        <taxon>Metazoa</taxon>
        <taxon>Ecdysozoa</taxon>
        <taxon>Arthropoda</taxon>
        <taxon>Hexapoda</taxon>
        <taxon>Insecta</taxon>
        <taxon>Pterygota</taxon>
        <taxon>Neoptera</taxon>
        <taxon>Polyneoptera</taxon>
        <taxon>Phasmatodea</taxon>
        <taxon>Verophasmatodea</taxon>
        <taxon>Anareolatae</taxon>
        <taxon>Phasmatidae</taxon>
        <taxon>Eurycanthinae</taxon>
        <taxon>Dryococelus</taxon>
    </lineage>
</organism>
<evidence type="ECO:0000313" key="4">
    <source>
        <dbReference type="EMBL" id="KAJ8873799.1"/>
    </source>
</evidence>
<evidence type="ECO:0000256" key="2">
    <source>
        <dbReference type="ARBA" id="ARBA00023242"/>
    </source>
</evidence>
<dbReference type="SUPFAM" id="SSF54928">
    <property type="entry name" value="RNA-binding domain, RBD"/>
    <property type="match status" value="1"/>
</dbReference>
<comment type="caution">
    <text evidence="4">The sequence shown here is derived from an EMBL/GenBank/DDBJ whole genome shotgun (WGS) entry which is preliminary data.</text>
</comment>
<dbReference type="InterPro" id="IPR012677">
    <property type="entry name" value="Nucleotide-bd_a/b_plait_sf"/>
</dbReference>
<keyword evidence="2" id="KW-0539">Nucleus</keyword>
<feature type="compositionally biased region" description="Basic and acidic residues" evidence="3">
    <location>
        <begin position="77"/>
        <end position="95"/>
    </location>
</feature>
<evidence type="ECO:0000256" key="1">
    <source>
        <dbReference type="ARBA" id="ARBA00004123"/>
    </source>
</evidence>
<evidence type="ECO:0000313" key="5">
    <source>
        <dbReference type="Proteomes" id="UP001159363"/>
    </source>
</evidence>
<accession>A0ABQ9GP48</accession>
<dbReference type="Gene3D" id="3.30.70.330">
    <property type="match status" value="1"/>
</dbReference>
<dbReference type="EMBL" id="JARBHB010000010">
    <property type="protein sequence ID" value="KAJ8873799.1"/>
    <property type="molecule type" value="Genomic_DNA"/>
</dbReference>
<sequence length="202" mass="22003">MSRHPLEYMQEDSSLEKDAKVIGFNEAGVTKKVHLVSSGSDARNASLIVPVDEGSLHKKDEAAGVQDKNNDKQASAGEDKQVKTDEQAASEDKAGADKNKRFVSCLLHLQWVCSRERHRSVEMTTSSIYAVAIVSQVSGDQKAVKDDKDKKKIAGVPAGSSRNLWVSGLSSSTRATDLKQVFSKYGKVCSKWICLFNVSVVT</sequence>
<proteinExistence type="predicted"/>
<dbReference type="InterPro" id="IPR035979">
    <property type="entry name" value="RBD_domain_sf"/>
</dbReference>
<dbReference type="PANTHER" id="PTHR15683:SF8">
    <property type="entry name" value="SCAFFOLD ATTACHMENT FACTOR B, ISOFORM B"/>
    <property type="match status" value="1"/>
</dbReference>
<evidence type="ECO:0000256" key="3">
    <source>
        <dbReference type="SAM" id="MobiDB-lite"/>
    </source>
</evidence>
<keyword evidence="5" id="KW-1185">Reference proteome</keyword>
<reference evidence="4 5" key="1">
    <citation type="submission" date="2023-02" db="EMBL/GenBank/DDBJ databases">
        <title>LHISI_Scaffold_Assembly.</title>
        <authorList>
            <person name="Stuart O.P."/>
            <person name="Cleave R."/>
            <person name="Magrath M.J.L."/>
            <person name="Mikheyev A.S."/>
        </authorList>
    </citation>
    <scope>NUCLEOTIDE SEQUENCE [LARGE SCALE GENOMIC DNA]</scope>
    <source>
        <strain evidence="4">Daus_M_001</strain>
        <tissue evidence="4">Leg muscle</tissue>
    </source>
</reference>
<comment type="subcellular location">
    <subcellularLocation>
        <location evidence="1">Nucleus</location>
    </subcellularLocation>
</comment>
<dbReference type="InterPro" id="IPR051738">
    <property type="entry name" value="SAF_Modulators"/>
</dbReference>
<name>A0ABQ9GP48_9NEOP</name>